<keyword evidence="4" id="KW-0560">Oxidoreductase</keyword>
<evidence type="ECO:0000256" key="1">
    <source>
        <dbReference type="ARBA" id="ARBA00005896"/>
    </source>
</evidence>
<evidence type="ECO:0000256" key="4">
    <source>
        <dbReference type="ARBA" id="ARBA00023002"/>
    </source>
</evidence>
<evidence type="ECO:0000256" key="2">
    <source>
        <dbReference type="ARBA" id="ARBA00022723"/>
    </source>
</evidence>
<dbReference type="RefSeq" id="WP_170216307.1">
    <property type="nucleotide sequence ID" value="NZ_RJKX01000011.1"/>
</dbReference>
<sequence length="344" mass="37603">MSGGFDVTPLPNSPFGGLLRLRAPAGPDYTRALIAAAEAEPHAIPAALAEYEGLLLVPGLHGMAQDPALLVRLSRLFGEEVENYHETLTEPTKVHETVPEILVVSNMPPASKPPPPLPNPPRTADGGLPMQYPHRRGWHTDQSYRRPPPDISLFFAAIAVPKGQGQTLFANCAGAYEALPAATKARIAHLDGLHVMPGSGRSPDAIRAGKTPKPLAPHEQPQRQPLVRIHPVTGKPSLYLCEEGQLDWINGPVVGMEPGPDGEGGGLIRELMSHLTQPQFTYAQDWDDGDMIIWDNRCLVHAATWFDADRHQRLMWRTTVRGNPGPEYAGERRSWIPQREAEPA</sequence>
<evidence type="ECO:0000256" key="3">
    <source>
        <dbReference type="ARBA" id="ARBA00022964"/>
    </source>
</evidence>
<keyword evidence="9" id="KW-1185">Reference proteome</keyword>
<dbReference type="GO" id="GO:0046872">
    <property type="term" value="F:metal ion binding"/>
    <property type="evidence" value="ECO:0007669"/>
    <property type="project" value="UniProtKB-KW"/>
</dbReference>
<organism evidence="8 9">
    <name type="scientific">Stella humosa</name>
    <dbReference type="NCBI Taxonomy" id="94"/>
    <lineage>
        <taxon>Bacteria</taxon>
        <taxon>Pseudomonadati</taxon>
        <taxon>Pseudomonadota</taxon>
        <taxon>Alphaproteobacteria</taxon>
        <taxon>Rhodospirillales</taxon>
        <taxon>Stellaceae</taxon>
        <taxon>Stella</taxon>
    </lineage>
</organism>
<evidence type="ECO:0000256" key="5">
    <source>
        <dbReference type="ARBA" id="ARBA00023004"/>
    </source>
</evidence>
<protein>
    <submittedName>
        <fullName evidence="8">Alpha-ketoglutarate-dependent taurine dioxygenase</fullName>
    </submittedName>
</protein>
<gene>
    <name evidence="8" type="ORF">EDC65_0570</name>
</gene>
<proteinExistence type="inferred from homology"/>
<dbReference type="InterPro" id="IPR003819">
    <property type="entry name" value="TauD/TfdA-like"/>
</dbReference>
<evidence type="ECO:0000256" key="6">
    <source>
        <dbReference type="SAM" id="MobiDB-lite"/>
    </source>
</evidence>
<comment type="similarity">
    <text evidence="1">Belongs to the TfdA dioxygenase family.</text>
</comment>
<dbReference type="Gene3D" id="3.60.130.10">
    <property type="entry name" value="Clavaminate synthase-like"/>
    <property type="match status" value="1"/>
</dbReference>
<comment type="caution">
    <text evidence="8">The sequence shown here is derived from an EMBL/GenBank/DDBJ whole genome shotgun (WGS) entry which is preliminary data.</text>
</comment>
<name>A0A3N1M6C8_9PROT</name>
<evidence type="ECO:0000259" key="7">
    <source>
        <dbReference type="Pfam" id="PF02668"/>
    </source>
</evidence>
<accession>A0A3N1M6C8</accession>
<dbReference type="SUPFAM" id="SSF51197">
    <property type="entry name" value="Clavaminate synthase-like"/>
    <property type="match status" value="1"/>
</dbReference>
<dbReference type="PANTHER" id="PTHR43779:SF3">
    <property type="entry name" value="(3R)-3-[(CARBOXYMETHYL)AMINO]FATTY ACID OXYGENASE_DECARBOXYLASE"/>
    <property type="match status" value="1"/>
</dbReference>
<dbReference type="Proteomes" id="UP000278222">
    <property type="component" value="Unassembled WGS sequence"/>
</dbReference>
<dbReference type="Pfam" id="PF02668">
    <property type="entry name" value="TauD"/>
    <property type="match status" value="1"/>
</dbReference>
<evidence type="ECO:0000313" key="9">
    <source>
        <dbReference type="Proteomes" id="UP000278222"/>
    </source>
</evidence>
<keyword evidence="5" id="KW-0408">Iron</keyword>
<dbReference type="GO" id="GO:0016706">
    <property type="term" value="F:2-oxoglutarate-dependent dioxygenase activity"/>
    <property type="evidence" value="ECO:0007669"/>
    <property type="project" value="UniProtKB-ARBA"/>
</dbReference>
<dbReference type="AlphaFoldDB" id="A0A3N1M6C8"/>
<dbReference type="InterPro" id="IPR042098">
    <property type="entry name" value="TauD-like_sf"/>
</dbReference>
<evidence type="ECO:0000313" key="8">
    <source>
        <dbReference type="EMBL" id="ROQ01392.1"/>
    </source>
</evidence>
<dbReference type="EMBL" id="RJKX01000011">
    <property type="protein sequence ID" value="ROQ01392.1"/>
    <property type="molecule type" value="Genomic_DNA"/>
</dbReference>
<dbReference type="InterPro" id="IPR051178">
    <property type="entry name" value="TfdA_dioxygenase"/>
</dbReference>
<feature type="region of interest" description="Disordered" evidence="6">
    <location>
        <begin position="323"/>
        <end position="344"/>
    </location>
</feature>
<feature type="domain" description="TauD/TfdA-like" evidence="7">
    <location>
        <begin position="46"/>
        <end position="319"/>
    </location>
</feature>
<feature type="region of interest" description="Disordered" evidence="6">
    <location>
        <begin position="205"/>
        <end position="224"/>
    </location>
</feature>
<keyword evidence="2" id="KW-0479">Metal-binding</keyword>
<keyword evidence="3 8" id="KW-0223">Dioxygenase</keyword>
<dbReference type="PANTHER" id="PTHR43779">
    <property type="entry name" value="DIOXYGENASE RV0097-RELATED"/>
    <property type="match status" value="1"/>
</dbReference>
<feature type="compositionally biased region" description="Basic and acidic residues" evidence="6">
    <location>
        <begin position="329"/>
        <end position="344"/>
    </location>
</feature>
<reference evidence="8 9" key="1">
    <citation type="submission" date="2018-11" db="EMBL/GenBank/DDBJ databases">
        <title>Genomic Encyclopedia of Type Strains, Phase IV (KMG-IV): sequencing the most valuable type-strain genomes for metagenomic binning, comparative biology and taxonomic classification.</title>
        <authorList>
            <person name="Goeker M."/>
        </authorList>
    </citation>
    <scope>NUCLEOTIDE SEQUENCE [LARGE SCALE GENOMIC DNA]</scope>
    <source>
        <strain evidence="8 9">DSM 5900</strain>
    </source>
</reference>